<dbReference type="EMBL" id="JADWDJ010000010">
    <property type="protein sequence ID" value="KAG5274322.1"/>
    <property type="molecule type" value="Genomic_DNA"/>
</dbReference>
<accession>A0AAV6GK09</accession>
<sequence length="78" mass="8555">MNVVYPSRLELRSLRLSATIEFRDAKAASTRSPPHGPALRGAQLNSHWQNGVSVSSERVIEVGGHQWSHPVEPGITVQ</sequence>
<comment type="caution">
    <text evidence="1">The sequence shown here is derived from an EMBL/GenBank/DDBJ whole genome shotgun (WGS) entry which is preliminary data.</text>
</comment>
<organism evidence="1 2">
    <name type="scientific">Alosa alosa</name>
    <name type="common">allis shad</name>
    <dbReference type="NCBI Taxonomy" id="278164"/>
    <lineage>
        <taxon>Eukaryota</taxon>
        <taxon>Metazoa</taxon>
        <taxon>Chordata</taxon>
        <taxon>Craniata</taxon>
        <taxon>Vertebrata</taxon>
        <taxon>Euteleostomi</taxon>
        <taxon>Actinopterygii</taxon>
        <taxon>Neopterygii</taxon>
        <taxon>Teleostei</taxon>
        <taxon>Clupei</taxon>
        <taxon>Clupeiformes</taxon>
        <taxon>Clupeoidei</taxon>
        <taxon>Clupeidae</taxon>
        <taxon>Alosa</taxon>
    </lineage>
</organism>
<reference evidence="1" key="1">
    <citation type="submission" date="2020-10" db="EMBL/GenBank/DDBJ databases">
        <title>Chromosome-scale genome assembly of the Allis shad, Alosa alosa.</title>
        <authorList>
            <person name="Margot Z."/>
            <person name="Christophe K."/>
            <person name="Cabau C."/>
            <person name="Louis A."/>
            <person name="Berthelot C."/>
            <person name="Parey E."/>
            <person name="Roest Crollius H."/>
            <person name="Montfort J."/>
            <person name="Robinson-Rechavi M."/>
            <person name="Bucao C."/>
            <person name="Bouchez O."/>
            <person name="Gislard M."/>
            <person name="Lluch J."/>
            <person name="Milhes M."/>
            <person name="Lampietro C."/>
            <person name="Lopez Roques C."/>
            <person name="Donnadieu C."/>
            <person name="Braasch I."/>
            <person name="Desvignes T."/>
            <person name="Postlethwait J."/>
            <person name="Bobe J."/>
            <person name="Guiguen Y."/>
        </authorList>
    </citation>
    <scope>NUCLEOTIDE SEQUENCE</scope>
    <source>
        <strain evidence="1">M-15738</strain>
        <tissue evidence="1">Blood</tissue>
    </source>
</reference>
<evidence type="ECO:0000313" key="2">
    <source>
        <dbReference type="Proteomes" id="UP000823561"/>
    </source>
</evidence>
<name>A0AAV6GK09_9TELE</name>
<keyword evidence="2" id="KW-1185">Reference proteome</keyword>
<evidence type="ECO:0000313" key="1">
    <source>
        <dbReference type="EMBL" id="KAG5274322.1"/>
    </source>
</evidence>
<dbReference type="Proteomes" id="UP000823561">
    <property type="component" value="Chromosome 10"/>
</dbReference>
<proteinExistence type="predicted"/>
<dbReference type="AlphaFoldDB" id="A0AAV6GK09"/>
<gene>
    <name evidence="1" type="ORF">AALO_G00134820</name>
</gene>
<protein>
    <submittedName>
        <fullName evidence="1">Uncharacterized protein</fullName>
    </submittedName>
</protein>